<comment type="caution">
    <text evidence="12">The sequence shown here is derived from an EMBL/GenBank/DDBJ whole genome shotgun (WGS) entry which is preliminary data.</text>
</comment>
<evidence type="ECO:0000256" key="7">
    <source>
        <dbReference type="ARBA" id="ARBA00023159"/>
    </source>
</evidence>
<dbReference type="Pfam" id="PF00176">
    <property type="entry name" value="SNF2-rel_dom"/>
    <property type="match status" value="1"/>
</dbReference>
<dbReference type="PANTHER" id="PTHR45766">
    <property type="entry name" value="DNA ANNEALING HELICASE AND ENDONUCLEASE ZRANB3 FAMILY MEMBER"/>
    <property type="match status" value="1"/>
</dbReference>
<keyword evidence="8 9" id="KW-0804">Transcription</keyword>
<dbReference type="InterPro" id="IPR057342">
    <property type="entry name" value="DEXDc_RapA"/>
</dbReference>
<dbReference type="PROSITE" id="PS51194">
    <property type="entry name" value="HELICASE_CTER"/>
    <property type="match status" value="1"/>
</dbReference>
<keyword evidence="4 9" id="KW-0067">ATP-binding</keyword>
<evidence type="ECO:0000259" key="10">
    <source>
        <dbReference type="PROSITE" id="PS51192"/>
    </source>
</evidence>
<proteinExistence type="inferred from homology"/>
<evidence type="ECO:0000256" key="4">
    <source>
        <dbReference type="ARBA" id="ARBA00022840"/>
    </source>
</evidence>
<comment type="subunit">
    <text evidence="9">Interacts with the RNAP. Has a higher affinity for the core RNAP than for the holoenzyme. Its ATPase activity is stimulated by binding to RNAP.</text>
</comment>
<evidence type="ECO:0000256" key="3">
    <source>
        <dbReference type="ARBA" id="ARBA00022806"/>
    </source>
</evidence>
<keyword evidence="5 9" id="KW-0805">Transcription regulation</keyword>
<evidence type="ECO:0000256" key="5">
    <source>
        <dbReference type="ARBA" id="ARBA00023015"/>
    </source>
</evidence>
<reference evidence="12 13" key="1">
    <citation type="submission" date="2018-05" db="EMBL/GenBank/DDBJ databases">
        <title>Freshwater and sediment microbial communities from various areas in North America, analyzing microbe dynamics in response to fracking.</title>
        <authorList>
            <person name="Lamendella R."/>
        </authorList>
    </citation>
    <scope>NUCLEOTIDE SEQUENCE [LARGE SCALE GENOMIC DNA]</scope>
    <source>
        <strain evidence="12 13">125B1</strain>
    </source>
</reference>
<dbReference type="Gene3D" id="3.30.360.80">
    <property type="match status" value="1"/>
</dbReference>
<dbReference type="EC" id="3.6.4.-" evidence="9"/>
<dbReference type="GO" id="GO:0003677">
    <property type="term" value="F:DNA binding"/>
    <property type="evidence" value="ECO:0007669"/>
    <property type="project" value="UniProtKB-KW"/>
</dbReference>
<dbReference type="InterPro" id="IPR000330">
    <property type="entry name" value="SNF2_N"/>
</dbReference>
<dbReference type="InterPro" id="IPR040765">
    <property type="entry name" value="Tudor_1_RapA"/>
</dbReference>
<dbReference type="Pfam" id="PF18339">
    <property type="entry name" value="Tudor_1_RapA"/>
    <property type="match status" value="1"/>
</dbReference>
<dbReference type="InterPro" id="IPR027417">
    <property type="entry name" value="P-loop_NTPase"/>
</dbReference>
<dbReference type="RefSeq" id="WP_110075865.1">
    <property type="nucleotide sequence ID" value="NZ_QGTT01000006.1"/>
</dbReference>
<keyword evidence="7 9" id="KW-0010">Activator</keyword>
<comment type="function">
    <text evidence="9">Transcription regulator that activates transcription by stimulating RNA polymerase (RNAP) recycling in case of stress conditions such as supercoiled DNA or high salt concentrations. Probably acts by releasing the RNAP, when it is trapped or immobilized on tightly supercoiled DNA. Does not activate transcription on linear DNA. Probably not involved in DNA repair.</text>
</comment>
<protein>
    <recommendedName>
        <fullName evidence="9">RNA polymerase-associated protein RapA</fullName>
        <ecNumber evidence="9">3.6.4.-</ecNumber>
    </recommendedName>
    <alternativeName>
        <fullName evidence="9">ATP-dependent helicase HepA</fullName>
    </alternativeName>
</protein>
<dbReference type="Gene3D" id="6.10.140.1500">
    <property type="match status" value="1"/>
</dbReference>
<keyword evidence="13" id="KW-1185">Reference proteome</keyword>
<dbReference type="InterPro" id="IPR023949">
    <property type="entry name" value="Helicase_RapA"/>
</dbReference>
<dbReference type="EMBL" id="QGTT01000006">
    <property type="protein sequence ID" value="PWW13368.1"/>
    <property type="molecule type" value="Genomic_DNA"/>
</dbReference>
<gene>
    <name evidence="9" type="primary">rapA</name>
    <name evidence="12" type="ORF">DET45_10682</name>
</gene>
<dbReference type="GO" id="GO:0005524">
    <property type="term" value="F:ATP binding"/>
    <property type="evidence" value="ECO:0007669"/>
    <property type="project" value="UniProtKB-UniRule"/>
</dbReference>
<dbReference type="Gene3D" id="2.30.30.140">
    <property type="match status" value="1"/>
</dbReference>
<dbReference type="CDD" id="cd18011">
    <property type="entry name" value="DEXDc_RapA"/>
    <property type="match status" value="1"/>
</dbReference>
<dbReference type="PROSITE" id="PS51192">
    <property type="entry name" value="HELICASE_ATP_BIND_1"/>
    <property type="match status" value="1"/>
</dbReference>
<dbReference type="InterPro" id="IPR040766">
    <property type="entry name" value="Tudor_2_RapA"/>
</dbReference>
<sequence>MVTDVVTDVTTADFAMGQRWLSETEMEQGLGVITQVQDRTVAVLFPATGEMRHYARRDAPLARYHLLVDERGQHADGWYFRVTEVTVQDGVINYQAQREDNGDTVVIAEVHLAAQVAANHPLTRILAGKVDRLDLYRLRHQAQQFLQQWQQNPAAGLLGARADVLAHQIFIAATVADRFNPRVLLADEVGLGKTIEAGLILQRRLLTGRSERVLIVVPDSLAHQWIVELLRRFNLRFSLFDQERCEQAALDADSVFTTEQLVIVPQSLLTHKFWSLELLEVNWDLLLVDEAHQLTPATPAFSKLSELCEAIGSVILLTATPEQAGAEAHFARLQLLDPDRFSDFASFQQEQQHYQTLAPQAAALAAAGKDAELDQLLDHYGTGRVMFRNSRSHVGQFPQRVLHPQRLTPEQNKLDWLIELLKQHKQQKFVLICRHTDQVLLLQEQLRVQTGIHAAVFHEQLTLLERDRAAAYFASPEEGCPLLICSEIGSEGRNFQCAQHLVLFDLPHHPDLLEQRIGRLDRIGQQDTIHIHVPIVADSAEAALFAWYQAMDAFNQPNAVGAAIYDQLHDQVLAASTMTDAEGEDNQLLDELIIATETMAADLREQVQAGRDRLQELNACRPHQVQPVLDAICAADDYQALQAFMEQFWDRFGIDYDALNDSSGWLRPTEQLRVPIAGLPEEGVTVTFARGYALQHEDVEFLSWDHPFVQQALELLSFDSYGSTCVAQLKNRALPAGTWFIELQFVSTLMAPKALQAHEFYPQQRIRVLLDSQGRDLTAKVAAAGLDKQLLPLDKKQARGLLKQLRGPCQQAIKTAWSPAEQAQSSFVATAATAVEQQLAQQLARLEQLQQHNPLVRDSEINAVRERREQLLQALTQPVLQLDAVRVMVNIPA</sequence>
<evidence type="ECO:0000313" key="12">
    <source>
        <dbReference type="EMBL" id="PWW13368.1"/>
    </source>
</evidence>
<name>A0A317QAG5_9GAMM</name>
<dbReference type="GO" id="GO:0004386">
    <property type="term" value="F:helicase activity"/>
    <property type="evidence" value="ECO:0007669"/>
    <property type="project" value="UniProtKB-UniRule"/>
</dbReference>
<dbReference type="Proteomes" id="UP000246964">
    <property type="component" value="Unassembled WGS sequence"/>
</dbReference>
<dbReference type="Gene3D" id="3.40.50.300">
    <property type="entry name" value="P-loop containing nucleotide triphosphate hydrolases"/>
    <property type="match status" value="1"/>
</dbReference>
<keyword evidence="1 9" id="KW-0547">Nucleotide-binding</keyword>
<feature type="domain" description="Helicase ATP-binding" evidence="10">
    <location>
        <begin position="174"/>
        <end position="339"/>
    </location>
</feature>
<dbReference type="Pfam" id="PF18337">
    <property type="entry name" value="Tudor_RapA"/>
    <property type="match status" value="1"/>
</dbReference>
<evidence type="ECO:0000256" key="1">
    <source>
        <dbReference type="ARBA" id="ARBA00022741"/>
    </source>
</evidence>
<dbReference type="OrthoDB" id="9814088at2"/>
<dbReference type="GO" id="GO:0006355">
    <property type="term" value="P:regulation of DNA-templated transcription"/>
    <property type="evidence" value="ECO:0007669"/>
    <property type="project" value="UniProtKB-UniRule"/>
</dbReference>
<organism evidence="12 13">
    <name type="scientific">Pseudidiomarina maritima</name>
    <dbReference type="NCBI Taxonomy" id="519453"/>
    <lineage>
        <taxon>Bacteria</taxon>
        <taxon>Pseudomonadati</taxon>
        <taxon>Pseudomonadota</taxon>
        <taxon>Gammaproteobacteria</taxon>
        <taxon>Alteromonadales</taxon>
        <taxon>Idiomarinaceae</taxon>
        <taxon>Pseudidiomarina</taxon>
    </lineage>
</organism>
<accession>A0A317QAG5</accession>
<dbReference type="Gene3D" id="3.40.50.10810">
    <property type="entry name" value="Tandem AAA-ATPase domain"/>
    <property type="match status" value="1"/>
</dbReference>
<dbReference type="GO" id="GO:0016817">
    <property type="term" value="F:hydrolase activity, acting on acid anhydrides"/>
    <property type="evidence" value="ECO:0007669"/>
    <property type="project" value="InterPro"/>
</dbReference>
<dbReference type="Pfam" id="PF12137">
    <property type="entry name" value="RapA_C"/>
    <property type="match status" value="1"/>
</dbReference>
<dbReference type="Gene3D" id="2.30.30.930">
    <property type="match status" value="1"/>
</dbReference>
<keyword evidence="3 9" id="KW-0347">Helicase</keyword>
<comment type="similarity">
    <text evidence="9">Belongs to the SNF2/RAD54 helicase family. RapA subfamily.</text>
</comment>
<dbReference type="InterPro" id="IPR049730">
    <property type="entry name" value="SNF2/RAD54-like_C"/>
</dbReference>
<dbReference type="SMART" id="SM00487">
    <property type="entry name" value="DEXDc"/>
    <property type="match status" value="1"/>
</dbReference>
<dbReference type="CDD" id="cd18793">
    <property type="entry name" value="SF2_C_SNF"/>
    <property type="match status" value="1"/>
</dbReference>
<dbReference type="InterPro" id="IPR014001">
    <property type="entry name" value="Helicase_ATP-bd"/>
</dbReference>
<dbReference type="InterPro" id="IPR022737">
    <property type="entry name" value="RapA_C"/>
</dbReference>
<keyword evidence="2 9" id="KW-0378">Hydrolase</keyword>
<dbReference type="InterPro" id="IPR038718">
    <property type="entry name" value="SNF2-like_sf"/>
</dbReference>
<evidence type="ECO:0000256" key="2">
    <source>
        <dbReference type="ARBA" id="ARBA00022801"/>
    </source>
</evidence>
<evidence type="ECO:0000256" key="8">
    <source>
        <dbReference type="ARBA" id="ARBA00023163"/>
    </source>
</evidence>
<dbReference type="PANTHER" id="PTHR45766:SF6">
    <property type="entry name" value="SWI_SNF-RELATED MATRIX-ASSOCIATED ACTIN-DEPENDENT REGULATOR OF CHROMATIN SUBFAMILY A-LIKE PROTEIN 1"/>
    <property type="match status" value="1"/>
</dbReference>
<evidence type="ECO:0000256" key="9">
    <source>
        <dbReference type="HAMAP-Rule" id="MF_01821"/>
    </source>
</evidence>
<dbReference type="HAMAP" id="MF_01821">
    <property type="entry name" value="Helicase_RapA"/>
    <property type="match status" value="1"/>
</dbReference>
<dbReference type="SUPFAM" id="SSF52540">
    <property type="entry name" value="P-loop containing nucleoside triphosphate hydrolases"/>
    <property type="match status" value="2"/>
</dbReference>
<feature type="domain" description="Helicase C-terminal" evidence="11">
    <location>
        <begin position="413"/>
        <end position="572"/>
    </location>
</feature>
<keyword evidence="6 9" id="KW-0238">DNA-binding</keyword>
<feature type="short sequence motif" description="DEAH box" evidence="9">
    <location>
        <begin position="289"/>
        <end position="292"/>
    </location>
</feature>
<dbReference type="AlphaFoldDB" id="A0A317QAG5"/>
<evidence type="ECO:0000313" key="13">
    <source>
        <dbReference type="Proteomes" id="UP000246964"/>
    </source>
</evidence>
<feature type="binding site" evidence="9">
    <location>
        <begin position="187"/>
        <end position="194"/>
    </location>
    <ligand>
        <name>ATP</name>
        <dbReference type="ChEBI" id="CHEBI:30616"/>
    </ligand>
</feature>
<evidence type="ECO:0000256" key="6">
    <source>
        <dbReference type="ARBA" id="ARBA00023125"/>
    </source>
</evidence>
<dbReference type="SMART" id="SM00490">
    <property type="entry name" value="HELICc"/>
    <property type="match status" value="1"/>
</dbReference>
<dbReference type="InterPro" id="IPR001650">
    <property type="entry name" value="Helicase_C-like"/>
</dbReference>
<evidence type="ECO:0000259" key="11">
    <source>
        <dbReference type="PROSITE" id="PS51194"/>
    </source>
</evidence>